<dbReference type="GO" id="GO:0008270">
    <property type="term" value="F:zinc ion binding"/>
    <property type="evidence" value="ECO:0007669"/>
    <property type="project" value="UniProtKB-KW"/>
</dbReference>
<dbReference type="AlphaFoldDB" id="A0A834TQC7"/>
<dbReference type="Proteomes" id="UP000634136">
    <property type="component" value="Unassembled WGS sequence"/>
</dbReference>
<evidence type="ECO:0000256" key="2">
    <source>
        <dbReference type="ARBA" id="ARBA00022771"/>
    </source>
</evidence>
<dbReference type="SMART" id="SM00575">
    <property type="entry name" value="ZnF_PMZ"/>
    <property type="match status" value="1"/>
</dbReference>
<dbReference type="Pfam" id="PF04434">
    <property type="entry name" value="SWIM"/>
    <property type="match status" value="1"/>
</dbReference>
<comment type="caution">
    <text evidence="6">The sequence shown here is derived from an EMBL/GenBank/DDBJ whole genome shotgun (WGS) entry which is preliminary data.</text>
</comment>
<keyword evidence="7" id="KW-1185">Reference proteome</keyword>
<keyword evidence="3" id="KW-0862">Zinc</keyword>
<keyword evidence="2 4" id="KW-0863">Zinc-finger</keyword>
<evidence type="ECO:0000256" key="4">
    <source>
        <dbReference type="PROSITE-ProRule" id="PRU00325"/>
    </source>
</evidence>
<dbReference type="InterPro" id="IPR006564">
    <property type="entry name" value="Znf_PMZ"/>
</dbReference>
<feature type="domain" description="SWIM-type" evidence="5">
    <location>
        <begin position="604"/>
        <end position="636"/>
    </location>
</feature>
<dbReference type="Pfam" id="PF03108">
    <property type="entry name" value="DBD_Tnp_Mut"/>
    <property type="match status" value="1"/>
</dbReference>
<dbReference type="PROSITE" id="PS50966">
    <property type="entry name" value="ZF_SWIM"/>
    <property type="match status" value="1"/>
</dbReference>
<accession>A0A834TQC7</accession>
<dbReference type="EMBL" id="JAAIUW010000006">
    <property type="protein sequence ID" value="KAF7826260.1"/>
    <property type="molecule type" value="Genomic_DNA"/>
</dbReference>
<dbReference type="PANTHER" id="PTHR31973:SF195">
    <property type="entry name" value="MUDR FAMILY TRANSPOSASE"/>
    <property type="match status" value="1"/>
</dbReference>
<name>A0A834TQC7_9FABA</name>
<proteinExistence type="predicted"/>
<keyword evidence="1" id="KW-0479">Metal-binding</keyword>
<evidence type="ECO:0000259" key="5">
    <source>
        <dbReference type="PROSITE" id="PS50966"/>
    </source>
</evidence>
<reference evidence="6" key="1">
    <citation type="submission" date="2020-09" db="EMBL/GenBank/DDBJ databases">
        <title>Genome-Enabled Discovery of Anthraquinone Biosynthesis in Senna tora.</title>
        <authorList>
            <person name="Kang S.-H."/>
            <person name="Pandey R.P."/>
            <person name="Lee C.-M."/>
            <person name="Sim J.-S."/>
            <person name="Jeong J.-T."/>
            <person name="Choi B.-S."/>
            <person name="Jung M."/>
            <person name="Ginzburg D."/>
            <person name="Zhao K."/>
            <person name="Won S.Y."/>
            <person name="Oh T.-J."/>
            <person name="Yu Y."/>
            <person name="Kim N.-H."/>
            <person name="Lee O.R."/>
            <person name="Lee T.-H."/>
            <person name="Bashyal P."/>
            <person name="Kim T.-S."/>
            <person name="Lee W.-H."/>
            <person name="Kawkins C."/>
            <person name="Kim C.-K."/>
            <person name="Kim J.S."/>
            <person name="Ahn B.O."/>
            <person name="Rhee S.Y."/>
            <person name="Sohng J.K."/>
        </authorList>
    </citation>
    <scope>NUCLEOTIDE SEQUENCE</scope>
    <source>
        <tissue evidence="6">Leaf</tissue>
    </source>
</reference>
<gene>
    <name evidence="6" type="ORF">G2W53_017424</name>
</gene>
<dbReference type="InterPro" id="IPR018289">
    <property type="entry name" value="MULE_transposase_dom"/>
</dbReference>
<protein>
    <recommendedName>
        <fullName evidence="5">SWIM-type domain-containing protein</fullName>
    </recommendedName>
</protein>
<sequence length="693" mass="78724">MRISGGMSFAELKELIHRTLKLSQNQVVSEIIYRMPYGRNPVNFLSAEVSDDEGMGSMLHCHMHCLEFLPIPVIEICANTSVAMQPFEVADYIPHIEFNRRGDQECGTSQAFEGDDINEDSLEMAQEILNMPTAESNEELFDDEEFDALIGNDIEDPPSGAEYEDEDFDDNNNGDADGIQLIRYFVPTEAQSLCNVPPNPYDDEWSAGGGEVWNETSNMKEGLAFPDKKSLGEAVKIFSFKRHVNYNVTRSGGKSYEATCVKHDNGCPWRVRACLKVNIGMWLITKYDGDHCCAAPSVSQDHSKLDSNIIAGLIRGMVERSTDVPMSQIIQRVKDEYQFTVSYRKAWLGKQKALAMVYGKWEASYDTLRRWMRAVQDHLLGTIISFQHRSIPDNDSDYHHTLLIAVGQDGNRNIVHLAFAIVEGETKEAWAWFLFRVQEFVVGLQEGVCLISDRSTGCLAAVEDKAVGWQPPLGHHVYCIRHVASNFNTKFRSNPLMNAAHAFQAHVVDKTLRTISALNDEAGRWLDQIPYEKWCRAYDEGRRYGHMTTNLAECMNSMLKGMWSMPITALVQSTLYKTANYYHDMEFGVQEPYNRQTRQVGRLCMVLLRQSYCDCGEFQSLRFPCVHVLAVCSYLNHEHELYVDPIYKLHNIVAAYNYPFHPVAGEEYWPEVPGQRLTPNPAALRPPGRPRST</sequence>
<evidence type="ECO:0000256" key="3">
    <source>
        <dbReference type="ARBA" id="ARBA00022833"/>
    </source>
</evidence>
<evidence type="ECO:0000313" key="7">
    <source>
        <dbReference type="Proteomes" id="UP000634136"/>
    </source>
</evidence>
<dbReference type="InterPro" id="IPR004332">
    <property type="entry name" value="Transposase_MuDR"/>
</dbReference>
<dbReference type="PANTHER" id="PTHR31973">
    <property type="entry name" value="POLYPROTEIN, PUTATIVE-RELATED"/>
    <property type="match status" value="1"/>
</dbReference>
<dbReference type="InterPro" id="IPR007527">
    <property type="entry name" value="Znf_SWIM"/>
</dbReference>
<evidence type="ECO:0000256" key="1">
    <source>
        <dbReference type="ARBA" id="ARBA00022723"/>
    </source>
</evidence>
<evidence type="ECO:0000313" key="6">
    <source>
        <dbReference type="EMBL" id="KAF7826260.1"/>
    </source>
</evidence>
<dbReference type="Pfam" id="PF10551">
    <property type="entry name" value="MULE"/>
    <property type="match status" value="1"/>
</dbReference>
<organism evidence="6 7">
    <name type="scientific">Senna tora</name>
    <dbReference type="NCBI Taxonomy" id="362788"/>
    <lineage>
        <taxon>Eukaryota</taxon>
        <taxon>Viridiplantae</taxon>
        <taxon>Streptophyta</taxon>
        <taxon>Embryophyta</taxon>
        <taxon>Tracheophyta</taxon>
        <taxon>Spermatophyta</taxon>
        <taxon>Magnoliopsida</taxon>
        <taxon>eudicotyledons</taxon>
        <taxon>Gunneridae</taxon>
        <taxon>Pentapetalae</taxon>
        <taxon>rosids</taxon>
        <taxon>fabids</taxon>
        <taxon>Fabales</taxon>
        <taxon>Fabaceae</taxon>
        <taxon>Caesalpinioideae</taxon>
        <taxon>Cassia clade</taxon>
        <taxon>Senna</taxon>
    </lineage>
</organism>
<dbReference type="OrthoDB" id="683469at2759"/>